<accession>A0A5D0RAY1</accession>
<evidence type="ECO:0000313" key="2">
    <source>
        <dbReference type="Proteomes" id="UP000323720"/>
    </source>
</evidence>
<reference evidence="1 2" key="1">
    <citation type="submission" date="2019-08" db="EMBL/GenBank/DDBJ databases">
        <title>Genomes of Antarctic Bizionia species.</title>
        <authorList>
            <person name="Bowman J.P."/>
        </authorList>
    </citation>
    <scope>NUCLEOTIDE SEQUENCE [LARGE SCALE GENOMIC DNA]</scope>
    <source>
        <strain evidence="1 2">ADA-4</strain>
    </source>
</reference>
<dbReference type="Pfam" id="PF17963">
    <property type="entry name" value="Big_9"/>
    <property type="match status" value="1"/>
</dbReference>
<dbReference type="Proteomes" id="UP000323720">
    <property type="component" value="Unassembled WGS sequence"/>
</dbReference>
<sequence>MKKNYFLIFLSILIFVGCKSDDDAYVGLQIQTRPDTVQVFQNSFIEIDVFSNDSNIPKIGTLTVTNSIYANIIILNNGTPTDPSDDKIIYTPTTDYLGTDSFVYTICSSELQCATGTVTVTILPASPVIYNPDALPYPKLSDYNFFEGDLKNLNPVSGVIPYDLNSTLFSDYARKKRFVWMPNGSKATYNSDYTPLDFPIGAFLIKNFYYENVLPNNTTQIIETRLMYFTESGWEFAEYVWNADQTDASFTIDGSFVPLDWDEAGTTKSVNYRVPSRAECFTCHNKFGTPVPIGPKPQNLNKNYSYPEGTTNQLEKWVNSGYLDSDYPEIIESTVAWDDTLQPLDLRARSYFDINCAHCHSEESYCEYRPMRFAFHESEIPSNMGICVQPDTNLGSAYPLTVNPGNAAGSVVMFRMSSIEEQYRMPVLGRTLQHTEGIALITEWINGLTDRCN</sequence>
<proteinExistence type="predicted"/>
<evidence type="ECO:0000313" key="1">
    <source>
        <dbReference type="EMBL" id="TYB78672.1"/>
    </source>
</evidence>
<dbReference type="Gene3D" id="2.60.40.2810">
    <property type="match status" value="1"/>
</dbReference>
<protein>
    <submittedName>
        <fullName evidence="1">Uncharacterized protein</fullName>
    </submittedName>
</protein>
<organism evidence="1 2">
    <name type="scientific">Bizionia myxarmorum</name>
    <dbReference type="NCBI Taxonomy" id="291186"/>
    <lineage>
        <taxon>Bacteria</taxon>
        <taxon>Pseudomonadati</taxon>
        <taxon>Bacteroidota</taxon>
        <taxon>Flavobacteriia</taxon>
        <taxon>Flavobacteriales</taxon>
        <taxon>Flavobacteriaceae</taxon>
        <taxon>Bizionia</taxon>
    </lineage>
</organism>
<dbReference type="AlphaFoldDB" id="A0A5D0RAY1"/>
<dbReference type="EMBL" id="VSKK01000001">
    <property type="protein sequence ID" value="TYB78672.1"/>
    <property type="molecule type" value="Genomic_DNA"/>
</dbReference>
<comment type="caution">
    <text evidence="1">The sequence shown here is derived from an EMBL/GenBank/DDBJ whole genome shotgun (WGS) entry which is preliminary data.</text>
</comment>
<keyword evidence="2" id="KW-1185">Reference proteome</keyword>
<name>A0A5D0RAY1_9FLAO</name>
<dbReference type="OrthoDB" id="338827at2"/>
<dbReference type="PROSITE" id="PS51257">
    <property type="entry name" value="PROKAR_LIPOPROTEIN"/>
    <property type="match status" value="1"/>
</dbReference>
<dbReference type="RefSeq" id="WP_148402409.1">
    <property type="nucleotide sequence ID" value="NZ_VSKK01000001.1"/>
</dbReference>
<gene>
    <name evidence="1" type="ORF">ES674_02505</name>
</gene>